<dbReference type="AlphaFoldDB" id="A0AAU2AF12"/>
<sequence length="170" mass="18448">MNARPAQNLRPALASSDHHDTETASMPLHSTPTDPAGRYILGRHILDLTDRLNAAVSYDDAARLADQVLEPTDGLLERLAEFFEAAAEKAKESEHDDGFELHDDLQDAAAAVRALGEDLHVVVDRMQALAHLPRQNWQAAVADHYSTAPSTPHPPAVPPPPPAPARGRTR</sequence>
<protein>
    <submittedName>
        <fullName evidence="2">Uncharacterized protein</fullName>
    </submittedName>
</protein>
<organism evidence="2">
    <name type="scientific">Streptomyces sp. NBC_00093</name>
    <dbReference type="NCBI Taxonomy" id="2975649"/>
    <lineage>
        <taxon>Bacteria</taxon>
        <taxon>Bacillati</taxon>
        <taxon>Actinomycetota</taxon>
        <taxon>Actinomycetes</taxon>
        <taxon>Kitasatosporales</taxon>
        <taxon>Streptomycetaceae</taxon>
        <taxon>Streptomyces</taxon>
    </lineage>
</organism>
<name>A0AAU2AF12_9ACTN</name>
<gene>
    <name evidence="2" type="ORF">OHA22_44120</name>
</gene>
<feature type="region of interest" description="Disordered" evidence="1">
    <location>
        <begin position="140"/>
        <end position="170"/>
    </location>
</feature>
<feature type="compositionally biased region" description="Pro residues" evidence="1">
    <location>
        <begin position="151"/>
        <end position="164"/>
    </location>
</feature>
<feature type="region of interest" description="Disordered" evidence="1">
    <location>
        <begin position="1"/>
        <end position="34"/>
    </location>
</feature>
<proteinExistence type="predicted"/>
<accession>A0AAU2AF12</accession>
<dbReference type="EMBL" id="CP108222">
    <property type="protein sequence ID" value="WTT22032.1"/>
    <property type="molecule type" value="Genomic_DNA"/>
</dbReference>
<evidence type="ECO:0000256" key="1">
    <source>
        <dbReference type="SAM" id="MobiDB-lite"/>
    </source>
</evidence>
<reference evidence="2" key="1">
    <citation type="submission" date="2022-10" db="EMBL/GenBank/DDBJ databases">
        <title>The complete genomes of actinobacterial strains from the NBC collection.</title>
        <authorList>
            <person name="Joergensen T.S."/>
            <person name="Alvarez Arevalo M."/>
            <person name="Sterndorff E.B."/>
            <person name="Faurdal D."/>
            <person name="Vuksanovic O."/>
            <person name="Mourched A.-S."/>
            <person name="Charusanti P."/>
            <person name="Shaw S."/>
            <person name="Blin K."/>
            <person name="Weber T."/>
        </authorList>
    </citation>
    <scope>NUCLEOTIDE SEQUENCE</scope>
    <source>
        <strain evidence="2">NBC_00093</strain>
    </source>
</reference>
<evidence type="ECO:0000313" key="2">
    <source>
        <dbReference type="EMBL" id="WTT22032.1"/>
    </source>
</evidence>